<reference evidence="1" key="1">
    <citation type="submission" date="2014-11" db="EMBL/GenBank/DDBJ databases">
        <authorList>
            <person name="Amaro Gonzalez C."/>
        </authorList>
    </citation>
    <scope>NUCLEOTIDE SEQUENCE</scope>
</reference>
<dbReference type="AlphaFoldDB" id="A0A0E9RH86"/>
<organism evidence="1">
    <name type="scientific">Anguilla anguilla</name>
    <name type="common">European freshwater eel</name>
    <name type="synonym">Muraena anguilla</name>
    <dbReference type="NCBI Taxonomy" id="7936"/>
    <lineage>
        <taxon>Eukaryota</taxon>
        <taxon>Metazoa</taxon>
        <taxon>Chordata</taxon>
        <taxon>Craniata</taxon>
        <taxon>Vertebrata</taxon>
        <taxon>Euteleostomi</taxon>
        <taxon>Actinopterygii</taxon>
        <taxon>Neopterygii</taxon>
        <taxon>Teleostei</taxon>
        <taxon>Anguilliformes</taxon>
        <taxon>Anguillidae</taxon>
        <taxon>Anguilla</taxon>
    </lineage>
</organism>
<sequence>MNLIYMQLNIYAECVNRNTHRHIKLLCP</sequence>
<accession>A0A0E9RH86</accession>
<protein>
    <submittedName>
        <fullName evidence="1">Uncharacterized protein</fullName>
    </submittedName>
</protein>
<dbReference type="EMBL" id="GBXM01080066">
    <property type="protein sequence ID" value="JAH28511.1"/>
    <property type="molecule type" value="Transcribed_RNA"/>
</dbReference>
<reference evidence="1" key="2">
    <citation type="journal article" date="2015" name="Fish Shellfish Immunol.">
        <title>Early steps in the European eel (Anguilla anguilla)-Vibrio vulnificus interaction in the gills: Role of the RtxA13 toxin.</title>
        <authorList>
            <person name="Callol A."/>
            <person name="Pajuelo D."/>
            <person name="Ebbesson L."/>
            <person name="Teles M."/>
            <person name="MacKenzie S."/>
            <person name="Amaro C."/>
        </authorList>
    </citation>
    <scope>NUCLEOTIDE SEQUENCE</scope>
</reference>
<proteinExistence type="predicted"/>
<evidence type="ECO:0000313" key="1">
    <source>
        <dbReference type="EMBL" id="JAH28511.1"/>
    </source>
</evidence>
<name>A0A0E9RH86_ANGAN</name>